<dbReference type="GO" id="GO:0000978">
    <property type="term" value="F:RNA polymerase II cis-regulatory region sequence-specific DNA binding"/>
    <property type="evidence" value="ECO:0007669"/>
    <property type="project" value="TreeGrafter"/>
</dbReference>
<feature type="domain" description="p53 DNA-binding" evidence="14">
    <location>
        <begin position="145"/>
        <end position="333"/>
    </location>
</feature>
<feature type="compositionally biased region" description="Polar residues" evidence="13">
    <location>
        <begin position="65"/>
        <end position="77"/>
    </location>
</feature>
<reference evidence="15" key="1">
    <citation type="submission" date="2023-01" db="EMBL/GenBank/DDBJ databases">
        <title>Genome assembly of the deep-sea coral Lophelia pertusa.</title>
        <authorList>
            <person name="Herrera S."/>
            <person name="Cordes E."/>
        </authorList>
    </citation>
    <scope>NUCLEOTIDE SEQUENCE</scope>
    <source>
        <strain evidence="15">USNM1676648</strain>
        <tissue evidence="15">Polyp</tissue>
    </source>
</reference>
<evidence type="ECO:0000256" key="1">
    <source>
        <dbReference type="ARBA" id="ARBA00004123"/>
    </source>
</evidence>
<dbReference type="Proteomes" id="UP001163046">
    <property type="component" value="Unassembled WGS sequence"/>
</dbReference>
<feature type="binding site" evidence="11">
    <location>
        <position position="223"/>
    </location>
    <ligand>
        <name>Zn(2+)</name>
        <dbReference type="ChEBI" id="CHEBI:29105"/>
    </ligand>
</feature>
<dbReference type="EMBL" id="MU825894">
    <property type="protein sequence ID" value="KAJ7383845.1"/>
    <property type="molecule type" value="Genomic_DNA"/>
</dbReference>
<keyword evidence="7" id="KW-0238">DNA-binding</keyword>
<dbReference type="OrthoDB" id="5915660at2759"/>
<dbReference type="Gene3D" id="2.60.40.720">
    <property type="match status" value="1"/>
</dbReference>
<dbReference type="PRINTS" id="PR00386">
    <property type="entry name" value="P53SUPPRESSR"/>
</dbReference>
<dbReference type="GO" id="GO:0005634">
    <property type="term" value="C:nucleus"/>
    <property type="evidence" value="ECO:0007669"/>
    <property type="project" value="UniProtKB-SubCell"/>
</dbReference>
<dbReference type="InterPro" id="IPR012346">
    <property type="entry name" value="p53/RUNT-type_TF_DNA-bd_sf"/>
</dbReference>
<dbReference type="SUPFAM" id="SSF49417">
    <property type="entry name" value="p53-like transcription factors"/>
    <property type="match status" value="1"/>
</dbReference>
<protein>
    <recommendedName>
        <fullName evidence="14">p53 DNA-binding domain-containing protein</fullName>
    </recommendedName>
</protein>
<evidence type="ECO:0000256" key="13">
    <source>
        <dbReference type="SAM" id="MobiDB-lite"/>
    </source>
</evidence>
<evidence type="ECO:0000256" key="12">
    <source>
        <dbReference type="PIRSR" id="PIRSR602117-2"/>
    </source>
</evidence>
<comment type="subcellular location">
    <subcellularLocation>
        <location evidence="1">Nucleus</location>
    </subcellularLocation>
</comment>
<sequence length="376" mass="40913">MADEPVEPSMNTLMNERHFKHILDDVRENNCFLSMGAGDDSQDSLVNFGQNDMRGYGQQFHYISSSQGVSELPTSSSPQPPAYPHNIPYSPGPAPGPYSSQGTVNFALQCSNYSDASTPGPSTTPSPGMPPSYMLPAFLPTIPSTTEYPGEWAFQISFGPLTESASKSATWTYSDVCKKLYVNLASFCPIKFKTSTPPPPGTLLRAVAVFKGSTNLHDIVKRCPNHMESSNDGSAPNNHFIRSNNPSAHYHTCPESSRHSVLLPYNGPQVGTEFVTEMFAFMCFSSCASGPSRRPVEVIFTLESSRDGVTLGRRVVEIRVCACPGRDRKSDEKIACGEPSSSQGVRRPRKGSANKGPASKRRRTSSRSQMMTSSSQ</sequence>
<evidence type="ECO:0000256" key="2">
    <source>
        <dbReference type="ARBA" id="ARBA00006167"/>
    </source>
</evidence>
<comment type="caution">
    <text evidence="15">The sequence shown here is derived from an EMBL/GenBank/DDBJ whole genome shotgun (WGS) entry which is preliminary data.</text>
</comment>
<proteinExistence type="inferred from homology"/>
<evidence type="ECO:0000256" key="7">
    <source>
        <dbReference type="ARBA" id="ARBA00023125"/>
    </source>
</evidence>
<keyword evidence="10" id="KW-0539">Nucleus</keyword>
<organism evidence="15 16">
    <name type="scientific">Desmophyllum pertusum</name>
    <dbReference type="NCBI Taxonomy" id="174260"/>
    <lineage>
        <taxon>Eukaryota</taxon>
        <taxon>Metazoa</taxon>
        <taxon>Cnidaria</taxon>
        <taxon>Anthozoa</taxon>
        <taxon>Hexacorallia</taxon>
        <taxon>Scleractinia</taxon>
        <taxon>Caryophylliina</taxon>
        <taxon>Caryophylliidae</taxon>
        <taxon>Desmophyllum</taxon>
    </lineage>
</organism>
<evidence type="ECO:0000256" key="3">
    <source>
        <dbReference type="ARBA" id="ARBA00022703"/>
    </source>
</evidence>
<dbReference type="GO" id="GO:0000981">
    <property type="term" value="F:DNA-binding transcription factor activity, RNA polymerase II-specific"/>
    <property type="evidence" value="ECO:0007669"/>
    <property type="project" value="TreeGrafter"/>
</dbReference>
<evidence type="ECO:0000313" key="16">
    <source>
        <dbReference type="Proteomes" id="UP001163046"/>
    </source>
</evidence>
<keyword evidence="4 11" id="KW-0479">Metal-binding</keyword>
<evidence type="ECO:0000259" key="14">
    <source>
        <dbReference type="Pfam" id="PF00870"/>
    </source>
</evidence>
<keyword evidence="8" id="KW-0010">Activator</keyword>
<feature type="site" description="Interaction with DNA" evidence="12">
    <location>
        <position position="167"/>
    </location>
</feature>
<keyword evidence="5 11" id="KW-0862">Zinc</keyword>
<name>A0A9W9ZM56_9CNID</name>
<dbReference type="PANTHER" id="PTHR11447">
    <property type="entry name" value="CELLULAR TUMOR ANTIGEN P53"/>
    <property type="match status" value="1"/>
</dbReference>
<dbReference type="InterPro" id="IPR008967">
    <property type="entry name" value="p53-like_TF_DNA-bd_sf"/>
</dbReference>
<keyword evidence="3" id="KW-0053">Apoptosis</keyword>
<dbReference type="AlphaFoldDB" id="A0A9W9ZM56"/>
<feature type="binding site" evidence="11">
    <location>
        <position position="226"/>
    </location>
    <ligand>
        <name>Zn(2+)</name>
        <dbReference type="ChEBI" id="CHEBI:29105"/>
    </ligand>
</feature>
<evidence type="ECO:0000256" key="11">
    <source>
        <dbReference type="PIRSR" id="PIRSR602117-1"/>
    </source>
</evidence>
<dbReference type="GO" id="GO:0006915">
    <property type="term" value="P:apoptotic process"/>
    <property type="evidence" value="ECO:0007669"/>
    <property type="project" value="UniProtKB-KW"/>
</dbReference>
<feature type="compositionally biased region" description="Basic residues" evidence="13">
    <location>
        <begin position="346"/>
        <end position="365"/>
    </location>
</feature>
<dbReference type="InterPro" id="IPR002117">
    <property type="entry name" value="p53_tumour_suppressor"/>
</dbReference>
<dbReference type="CDD" id="cd08367">
    <property type="entry name" value="P53"/>
    <property type="match status" value="1"/>
</dbReference>
<dbReference type="InterPro" id="IPR011615">
    <property type="entry name" value="p53_DNA-bd"/>
</dbReference>
<keyword evidence="16" id="KW-1185">Reference proteome</keyword>
<dbReference type="GO" id="GO:0046872">
    <property type="term" value="F:metal ion binding"/>
    <property type="evidence" value="ECO:0007669"/>
    <property type="project" value="UniProtKB-KW"/>
</dbReference>
<feature type="region of interest" description="Disordered" evidence="13">
    <location>
        <begin position="329"/>
        <end position="376"/>
    </location>
</feature>
<evidence type="ECO:0000256" key="5">
    <source>
        <dbReference type="ARBA" id="ARBA00022833"/>
    </source>
</evidence>
<keyword evidence="6" id="KW-0805">Transcription regulation</keyword>
<feature type="region of interest" description="Disordered" evidence="13">
    <location>
        <begin position="65"/>
        <end position="98"/>
    </location>
</feature>
<feature type="binding site" evidence="11">
    <location>
        <position position="283"/>
    </location>
    <ligand>
        <name>Zn(2+)</name>
        <dbReference type="ChEBI" id="CHEBI:29105"/>
    </ligand>
</feature>
<comment type="similarity">
    <text evidence="2">Belongs to the p53 family.</text>
</comment>
<evidence type="ECO:0000256" key="6">
    <source>
        <dbReference type="ARBA" id="ARBA00023015"/>
    </source>
</evidence>
<dbReference type="Pfam" id="PF00870">
    <property type="entry name" value="P53"/>
    <property type="match status" value="1"/>
</dbReference>
<comment type="cofactor">
    <cofactor evidence="11">
        <name>Zn(2+)</name>
        <dbReference type="ChEBI" id="CHEBI:29105"/>
    </cofactor>
    <text evidence="11">Binds 1 zinc ion per subunit.</text>
</comment>
<evidence type="ECO:0000256" key="4">
    <source>
        <dbReference type="ARBA" id="ARBA00022723"/>
    </source>
</evidence>
<keyword evidence="9" id="KW-0804">Transcription</keyword>
<feature type="binding site" evidence="11">
    <location>
        <position position="287"/>
    </location>
    <ligand>
        <name>Zn(2+)</name>
        <dbReference type="ChEBI" id="CHEBI:29105"/>
    </ligand>
</feature>
<evidence type="ECO:0000256" key="10">
    <source>
        <dbReference type="ARBA" id="ARBA00023242"/>
    </source>
</evidence>
<accession>A0A9W9ZM56</accession>
<dbReference type="PANTHER" id="PTHR11447:SF16">
    <property type="entry name" value="P53 PROTEIN LONG FORM VARIANT 1"/>
    <property type="match status" value="1"/>
</dbReference>
<gene>
    <name evidence="15" type="ORF">OS493_025721</name>
</gene>
<evidence type="ECO:0000256" key="8">
    <source>
        <dbReference type="ARBA" id="ARBA00023159"/>
    </source>
</evidence>
<feature type="compositionally biased region" description="Low complexity" evidence="13">
    <location>
        <begin position="366"/>
        <end position="376"/>
    </location>
</feature>
<evidence type="ECO:0000313" key="15">
    <source>
        <dbReference type="EMBL" id="KAJ7383845.1"/>
    </source>
</evidence>
<evidence type="ECO:0000256" key="9">
    <source>
        <dbReference type="ARBA" id="ARBA00023163"/>
    </source>
</evidence>